<sequence length="43" mass="5181">MYYVLLRLAKRISIRVCVGQFLKPVKADIVYDEGRKREFYTKN</sequence>
<keyword evidence="2" id="KW-1185">Reference proteome</keyword>
<evidence type="ECO:0000313" key="1">
    <source>
        <dbReference type="EMBL" id="EKO52249.1"/>
    </source>
</evidence>
<evidence type="ECO:0000313" key="2">
    <source>
        <dbReference type="Proteomes" id="UP000006339"/>
    </source>
</evidence>
<name>A0A828Y920_9LEPT</name>
<dbReference type="AlphaFoldDB" id="A0A828Y920"/>
<dbReference type="EMBL" id="AKWH02000027">
    <property type="protein sequence ID" value="EKO52249.1"/>
    <property type="molecule type" value="Genomic_DNA"/>
</dbReference>
<proteinExistence type="predicted"/>
<comment type="caution">
    <text evidence="1">The sequence shown here is derived from an EMBL/GenBank/DDBJ whole genome shotgun (WGS) entry which is preliminary data.</text>
</comment>
<dbReference type="RefSeq" id="WP_004754082.1">
    <property type="nucleotide sequence ID" value="NZ_AKWH02000027.1"/>
</dbReference>
<reference evidence="1" key="1">
    <citation type="submission" date="2012-10" db="EMBL/GenBank/DDBJ databases">
        <authorList>
            <person name="Harkins D.M."/>
            <person name="Durkin A.S."/>
            <person name="Brinkac L.M."/>
            <person name="Selengut J.D."/>
            <person name="Sanka R."/>
            <person name="DePew J."/>
            <person name="Purushe J."/>
            <person name="Picardeau M."/>
            <person name="Werts C."/>
            <person name="Goarant C."/>
            <person name="Vinetz J.M."/>
            <person name="Sutton G.G."/>
            <person name="Nelson W.C."/>
            <person name="Fouts D.E."/>
        </authorList>
    </citation>
    <scope>NUCLEOTIDE SEQUENCE [LARGE SCALE GENOMIC DNA]</scope>
    <source>
        <strain evidence="1">200802841</strain>
    </source>
</reference>
<gene>
    <name evidence="1" type="ORF">LEP1GSC131_3571</name>
</gene>
<dbReference type="GeneID" id="79382419"/>
<dbReference type="Proteomes" id="UP000006339">
    <property type="component" value="Unassembled WGS sequence"/>
</dbReference>
<accession>A0A828Y920</accession>
<protein>
    <submittedName>
        <fullName evidence="1">Uncharacterized protein</fullName>
    </submittedName>
</protein>
<organism evidence="1 2">
    <name type="scientific">Leptospira kirschneri str. 200802841</name>
    <dbReference type="NCBI Taxonomy" id="1193047"/>
    <lineage>
        <taxon>Bacteria</taxon>
        <taxon>Pseudomonadati</taxon>
        <taxon>Spirochaetota</taxon>
        <taxon>Spirochaetia</taxon>
        <taxon>Leptospirales</taxon>
        <taxon>Leptospiraceae</taxon>
        <taxon>Leptospira</taxon>
    </lineage>
</organism>